<evidence type="ECO:0000313" key="3">
    <source>
        <dbReference type="Proteomes" id="UP000595894"/>
    </source>
</evidence>
<dbReference type="GO" id="GO:0016301">
    <property type="term" value="F:kinase activity"/>
    <property type="evidence" value="ECO:0007669"/>
    <property type="project" value="UniProtKB-KW"/>
</dbReference>
<evidence type="ECO:0000259" key="1">
    <source>
        <dbReference type="PROSITE" id="PS50146"/>
    </source>
</evidence>
<dbReference type="PROSITE" id="PS50146">
    <property type="entry name" value="DAGK"/>
    <property type="match status" value="1"/>
</dbReference>
<dbReference type="PANTHER" id="PTHR12358">
    <property type="entry name" value="SPHINGOSINE KINASE"/>
    <property type="match status" value="1"/>
</dbReference>
<dbReference type="InterPro" id="IPR016064">
    <property type="entry name" value="NAD/diacylglycerol_kinase_sf"/>
</dbReference>
<name>A0A974NXG1_9SPHN</name>
<keyword evidence="3" id="KW-1185">Reference proteome</keyword>
<dbReference type="InterPro" id="IPR001206">
    <property type="entry name" value="Diacylglycerol_kinase_cat_dom"/>
</dbReference>
<dbReference type="PANTHER" id="PTHR12358:SF54">
    <property type="entry name" value="SPHINGOSINE KINASE RELATED PROTEIN"/>
    <property type="match status" value="1"/>
</dbReference>
<protein>
    <submittedName>
        <fullName evidence="2">Sphingosine kinase</fullName>
    </submittedName>
</protein>
<proteinExistence type="predicted"/>
<feature type="domain" description="DAGKc" evidence="1">
    <location>
        <begin position="4"/>
        <end position="132"/>
    </location>
</feature>
<dbReference type="Gene3D" id="3.40.50.10330">
    <property type="entry name" value="Probable inorganic polyphosphate/atp-NAD kinase, domain 1"/>
    <property type="match status" value="1"/>
</dbReference>
<dbReference type="RefSeq" id="WP_202095797.1">
    <property type="nucleotide sequence ID" value="NZ_CP061035.1"/>
</dbReference>
<reference evidence="3" key="1">
    <citation type="submission" date="2020-09" db="EMBL/GenBank/DDBJ databases">
        <title>Sphingomonas sp., a new species isolated from pork steak.</title>
        <authorList>
            <person name="Heidler von Heilborn D."/>
        </authorList>
    </citation>
    <scope>NUCLEOTIDE SEQUENCE [LARGE SCALE GENOMIC DNA]</scope>
</reference>
<dbReference type="Gene3D" id="2.60.200.40">
    <property type="match status" value="1"/>
</dbReference>
<gene>
    <name evidence="2" type="ORF">H5J25_09085</name>
</gene>
<keyword evidence="2" id="KW-0808">Transferase</keyword>
<organism evidence="2 3">
    <name type="scientific">Sphingomonas aliaeris</name>
    <dbReference type="NCBI Taxonomy" id="2759526"/>
    <lineage>
        <taxon>Bacteria</taxon>
        <taxon>Pseudomonadati</taxon>
        <taxon>Pseudomonadota</taxon>
        <taxon>Alphaproteobacteria</taxon>
        <taxon>Sphingomonadales</taxon>
        <taxon>Sphingomonadaceae</taxon>
        <taxon>Sphingomonas</taxon>
    </lineage>
</organism>
<dbReference type="Proteomes" id="UP000595894">
    <property type="component" value="Chromosome"/>
</dbReference>
<dbReference type="InterPro" id="IPR050187">
    <property type="entry name" value="Lipid_Phosphate_FormReg"/>
</dbReference>
<dbReference type="GO" id="GO:0005524">
    <property type="term" value="F:ATP binding"/>
    <property type="evidence" value="ECO:0007669"/>
    <property type="project" value="UniProtKB-KW"/>
</dbReference>
<accession>A0A974NXG1</accession>
<dbReference type="Pfam" id="PF00781">
    <property type="entry name" value="DAGK_cat"/>
    <property type="match status" value="1"/>
</dbReference>
<dbReference type="SUPFAM" id="SSF111331">
    <property type="entry name" value="NAD kinase/diacylglycerol kinase-like"/>
    <property type="match status" value="1"/>
</dbReference>
<evidence type="ECO:0000313" key="2">
    <source>
        <dbReference type="EMBL" id="QQV78720.1"/>
    </source>
</evidence>
<dbReference type="EMBL" id="CP061035">
    <property type="protein sequence ID" value="QQV78720.1"/>
    <property type="molecule type" value="Genomic_DNA"/>
</dbReference>
<dbReference type="AlphaFoldDB" id="A0A974NXG1"/>
<sequence length="306" mass="32512">MSAPASGPVPVLINAGGGTAARMGDTLEPSVRAAFDRAGVTIDLHLIDGCDMQEAVAKRAHLPVVVVGGGDGTIGCAAGEVRNGKAALGILPLGTRNHLARELDIPLDLDEAARVIAKGDKRQIDVARVNDHFFINNASIGLYPAMVREREEEQEAHGLPKWIAAIPASWTALKRLRHHSLRLRTPAATREVRTPMLFVGNNHYSLEAGRIGKRDALNDGRLSVFALASRGRAALIGFALRAAIGKVKRQEDFAAIGDVPELTVTGRSDDVDIALDGEVRTLTLPLEFRVDPGALTVIAPPLAPQA</sequence>
<dbReference type="KEGG" id="sari:H5J25_09085"/>
<keyword evidence="2" id="KW-0418">Kinase</keyword>
<dbReference type="InterPro" id="IPR017438">
    <property type="entry name" value="ATP-NAD_kinase_N"/>
</dbReference>
<dbReference type="SMART" id="SM00046">
    <property type="entry name" value="DAGKc"/>
    <property type="match status" value="1"/>
</dbReference>